<proteinExistence type="predicted"/>
<dbReference type="AlphaFoldDB" id="A0A1X0QG78"/>
<evidence type="ECO:0000313" key="1">
    <source>
        <dbReference type="EMBL" id="ORD98788.1"/>
    </source>
</evidence>
<comment type="caution">
    <text evidence="1">The sequence shown here is derived from an EMBL/GenBank/DDBJ whole genome shotgun (WGS) entry which is preliminary data.</text>
</comment>
<sequence length="59" mass="7223">MFKQSDSLKDFKDVKDSQGNNKLYDVIYQKYNMFLNILKNLSKMIYIKKDYKFRKNDIC</sequence>
<dbReference type="VEuPathDB" id="MicrosporidiaDB:A0H76_1920"/>
<evidence type="ECO:0000313" key="2">
    <source>
        <dbReference type="Proteomes" id="UP000192501"/>
    </source>
</evidence>
<reference evidence="1 2" key="1">
    <citation type="journal article" date="2017" name="Environ. Microbiol.">
        <title>Decay of the glycolytic pathway and adaptation to intranuclear parasitism within Enterocytozoonidae microsporidia.</title>
        <authorList>
            <person name="Wiredu Boakye D."/>
            <person name="Jaroenlak P."/>
            <person name="Prachumwat A."/>
            <person name="Williams T.A."/>
            <person name="Bateman K.S."/>
            <person name="Itsathitphaisarn O."/>
            <person name="Sritunyalucksana K."/>
            <person name="Paszkiewicz K.H."/>
            <person name="Moore K.A."/>
            <person name="Stentiford G.D."/>
            <person name="Williams B.A."/>
        </authorList>
    </citation>
    <scope>NUCLEOTIDE SEQUENCE [LARGE SCALE GENOMIC DNA]</scope>
    <source>
        <strain evidence="2">canceri</strain>
    </source>
</reference>
<dbReference type="Proteomes" id="UP000192501">
    <property type="component" value="Unassembled WGS sequence"/>
</dbReference>
<accession>A0A1X0QG78</accession>
<protein>
    <submittedName>
        <fullName evidence="1">Uncharacterized protein</fullName>
    </submittedName>
</protein>
<dbReference type="EMBL" id="LTAI01000444">
    <property type="protein sequence ID" value="ORD98788.1"/>
    <property type="molecule type" value="Genomic_DNA"/>
</dbReference>
<gene>
    <name evidence="1" type="ORF">A0H76_1920</name>
</gene>
<name>A0A1X0QG78_9MICR</name>
<organism evidence="1 2">
    <name type="scientific">Hepatospora eriocheir</name>
    <dbReference type="NCBI Taxonomy" id="1081669"/>
    <lineage>
        <taxon>Eukaryota</taxon>
        <taxon>Fungi</taxon>
        <taxon>Fungi incertae sedis</taxon>
        <taxon>Microsporidia</taxon>
        <taxon>Hepatosporidae</taxon>
        <taxon>Hepatospora</taxon>
    </lineage>
</organism>